<evidence type="ECO:0000313" key="2">
    <source>
        <dbReference type="Proteomes" id="UP001163046"/>
    </source>
</evidence>
<proteinExistence type="predicted"/>
<sequence length="63" mass="6981">MPRYYLFPGQEVNKNVQSSLKTDVAARPSPVPCFGDSNDWTVHVTVSLHAYTYPASHKASRSA</sequence>
<accession>A0A9W9Y965</accession>
<evidence type="ECO:0000313" key="1">
    <source>
        <dbReference type="EMBL" id="KAJ7325375.1"/>
    </source>
</evidence>
<gene>
    <name evidence="1" type="ORF">OS493_029926</name>
</gene>
<keyword evidence="2" id="KW-1185">Reference proteome</keyword>
<protein>
    <submittedName>
        <fullName evidence="1">Uncharacterized protein</fullName>
    </submittedName>
</protein>
<dbReference type="Proteomes" id="UP001163046">
    <property type="component" value="Unassembled WGS sequence"/>
</dbReference>
<dbReference type="AlphaFoldDB" id="A0A9W9Y965"/>
<comment type="caution">
    <text evidence="1">The sequence shown here is derived from an EMBL/GenBank/DDBJ whole genome shotgun (WGS) entry which is preliminary data.</text>
</comment>
<organism evidence="1 2">
    <name type="scientific">Desmophyllum pertusum</name>
    <dbReference type="NCBI Taxonomy" id="174260"/>
    <lineage>
        <taxon>Eukaryota</taxon>
        <taxon>Metazoa</taxon>
        <taxon>Cnidaria</taxon>
        <taxon>Anthozoa</taxon>
        <taxon>Hexacorallia</taxon>
        <taxon>Scleractinia</taxon>
        <taxon>Caryophylliina</taxon>
        <taxon>Caryophylliidae</taxon>
        <taxon>Desmophyllum</taxon>
    </lineage>
</organism>
<reference evidence="1" key="1">
    <citation type="submission" date="2023-01" db="EMBL/GenBank/DDBJ databases">
        <title>Genome assembly of the deep-sea coral Lophelia pertusa.</title>
        <authorList>
            <person name="Herrera S."/>
            <person name="Cordes E."/>
        </authorList>
    </citation>
    <scope>NUCLEOTIDE SEQUENCE</scope>
    <source>
        <strain evidence="1">USNM1676648</strain>
        <tissue evidence="1">Polyp</tissue>
    </source>
</reference>
<dbReference type="EMBL" id="MU827808">
    <property type="protein sequence ID" value="KAJ7325375.1"/>
    <property type="molecule type" value="Genomic_DNA"/>
</dbReference>
<name>A0A9W9Y965_9CNID</name>